<evidence type="ECO:0000259" key="6">
    <source>
        <dbReference type="PROSITE" id="PS50041"/>
    </source>
</evidence>
<dbReference type="CDD" id="cd00037">
    <property type="entry name" value="CLECT"/>
    <property type="match status" value="1"/>
</dbReference>
<dbReference type="Pfam" id="PF00040">
    <property type="entry name" value="fn2"/>
    <property type="match status" value="1"/>
</dbReference>
<organism evidence="8 9">
    <name type="scientific">Meganyctiphanes norvegica</name>
    <name type="common">Northern krill</name>
    <name type="synonym">Thysanopoda norvegica</name>
    <dbReference type="NCBI Taxonomy" id="48144"/>
    <lineage>
        <taxon>Eukaryota</taxon>
        <taxon>Metazoa</taxon>
        <taxon>Ecdysozoa</taxon>
        <taxon>Arthropoda</taxon>
        <taxon>Crustacea</taxon>
        <taxon>Multicrustacea</taxon>
        <taxon>Malacostraca</taxon>
        <taxon>Eumalacostraca</taxon>
        <taxon>Eucarida</taxon>
        <taxon>Euphausiacea</taxon>
        <taxon>Euphausiidae</taxon>
        <taxon>Meganyctiphanes</taxon>
    </lineage>
</organism>
<feature type="compositionally biased region" description="Gly residues" evidence="4">
    <location>
        <begin position="1080"/>
        <end position="1119"/>
    </location>
</feature>
<feature type="chain" id="PRO_5043864443" description="C-type lectin domain-containing protein" evidence="5">
    <location>
        <begin position="24"/>
        <end position="1274"/>
    </location>
</feature>
<feature type="signal peptide" evidence="5">
    <location>
        <begin position="1"/>
        <end position="23"/>
    </location>
</feature>
<dbReference type="EMBL" id="CAXKWB010001035">
    <property type="protein sequence ID" value="CAL4063181.1"/>
    <property type="molecule type" value="Genomic_DNA"/>
</dbReference>
<keyword evidence="2" id="KW-1015">Disulfide bond</keyword>
<dbReference type="Pfam" id="PF00059">
    <property type="entry name" value="Lectin_C"/>
    <property type="match status" value="1"/>
</dbReference>
<comment type="caution">
    <text evidence="3">Lacks conserved residue(s) required for the propagation of feature annotation.</text>
</comment>
<evidence type="ECO:0000256" key="1">
    <source>
        <dbReference type="ARBA" id="ARBA00022737"/>
    </source>
</evidence>
<name>A0AAV2PPX5_MEGNR</name>
<evidence type="ECO:0008006" key="10">
    <source>
        <dbReference type="Google" id="ProtNLM"/>
    </source>
</evidence>
<dbReference type="InterPro" id="IPR000562">
    <property type="entry name" value="FN_type2_dom"/>
</dbReference>
<protein>
    <recommendedName>
        <fullName evidence="10">C-type lectin domain-containing protein</fullName>
    </recommendedName>
</protein>
<dbReference type="PANTHER" id="PTHR22801:SF63">
    <property type="entry name" value="C-TYPE LECTIN DOMAIN-CONTAINING PROTEIN"/>
    <property type="match status" value="1"/>
</dbReference>
<keyword evidence="9" id="KW-1185">Reference proteome</keyword>
<sequence length="1274" mass="144998">MAARRPWLGALLLLFLTGAAVQGRRGGRGRNRSGQDQDPQDCRLTELLMSMKGELMRLGSEVHDLRLQLDQKCQKDDQEKDFQQDRQLDEDEETQDCDRAMLFGKDRNGTANHRLSPEQPVRIKMTEFGDQSIIAQFRKINNIEPSFFIEIEEGRSEWFVILRTKNGTDWGSRRTVIEELPKNTQITLSFALRENKVFVNLKIDGGQTLNYNLEPQDGHIISAQGVVYTIAKHEEKAGFSVAWNCPKDCKRIELFGMGKNAMANHNLQPDEPVRLTLTEDMLHTIIARFRKVSDVNHIFSVELQEYETDQWNLVLRTPKGVSTESISSPLPRDKIISLSFEVNEKQVTVNLEVKWEGSYSYTIKEPNGYDIPQQGLVYSIAKDDETAGFSIVWNCPEDCSRVTLYGSGKNAMAKQQLQPDQSVRFKLTEKAEHTIIAKFSKVRDMSSAFTIEIEEAKPWRINFKTENGTNTVNMTSPLTRNKWIYPKFYVTEKEVTLLLETEDENPQTYTVMALEDDTIPTQGLVYAIAKHAEKSGFNVVWNCPDDCWRDTLYGSGKNAMANQKLQPDQPVRLKFTEDEDHVIIAKFRYVNDLTEAFSLELREKDTWKMVLRTENGTTEVDMENSPPKNIWLTMNFLVTEEEVITTWEVEGGDYYNYTIPVANGTMLPTKGLVYSIAKHEEKAGFYVSWNCPEDCKRTTLFGTGQFAIANHRLQPDEPMRIRLTEEKDNRIILQFFEEDESNSTFSLQLDQGNPWMLTLSTENGNNSVEFTDYPPRDKWLTMTFDLEPEQIWMNMDVEGGETWNYKITAKEGDTIPVDGVRYRVTKHTDKSDFTVMWGCPEDCQRSTVFGKGVTAKAKHRLQQDQPVRVKLTEEEQHVIIAQFKTENDNNPAFSVEMEEGEPWKLVVRTENGETKADLTPAPPKNSWFILNFKFNETQVIMSLEVEFNATYNYTVVLNDGDEIPTDGLVYTMAKHDDKAGYSLIWNCPDVPVRYTKDGETCVFPFIDKDRNNMVMRDCATGNIGLQWCATSLNPDGTHDTWGYCEDPDAPPPTEAPITTSTPEGPDDYYYTSTPDPSQPGGPGQQPGGPGQQPGGPGQQPGGPGQQPGGPGQKPGGPGQKPGKPDQPWQRTTTTPEPTTTEPPPPVECRQPYREVGKGCYLMFHDPRDWKSFGQANAICQNYGGILASPRRLGDLQDHLQLYYSDAFWIGGRYDADRRRWHWPDGRTISSSGWVSGAPQKAKTKRCVYLDARYNYKINNYYCGEKYPFICSPSY</sequence>
<feature type="domain" description="C-type lectin" evidence="6">
    <location>
        <begin position="1155"/>
        <end position="1271"/>
    </location>
</feature>
<dbReference type="Gene3D" id="2.10.10.10">
    <property type="entry name" value="Fibronectin, type II, collagen-binding"/>
    <property type="match status" value="1"/>
</dbReference>
<dbReference type="InterPro" id="IPR036943">
    <property type="entry name" value="FN_type2_sf"/>
</dbReference>
<dbReference type="PROSITE" id="PS51092">
    <property type="entry name" value="FN2_2"/>
    <property type="match status" value="1"/>
</dbReference>
<reference evidence="8 9" key="1">
    <citation type="submission" date="2024-05" db="EMBL/GenBank/DDBJ databases">
        <authorList>
            <person name="Wallberg A."/>
        </authorList>
    </citation>
    <scope>NUCLEOTIDE SEQUENCE [LARGE SCALE GENOMIC DNA]</scope>
</reference>
<dbReference type="InterPro" id="IPR001304">
    <property type="entry name" value="C-type_lectin-like"/>
</dbReference>
<dbReference type="SUPFAM" id="SSF56436">
    <property type="entry name" value="C-type lectin-like"/>
    <property type="match status" value="1"/>
</dbReference>
<evidence type="ECO:0000313" key="9">
    <source>
        <dbReference type="Proteomes" id="UP001497623"/>
    </source>
</evidence>
<keyword evidence="1" id="KW-0677">Repeat</keyword>
<dbReference type="AlphaFoldDB" id="A0AAV2PPX5"/>
<dbReference type="InterPro" id="IPR016186">
    <property type="entry name" value="C-type_lectin-like/link_sf"/>
</dbReference>
<evidence type="ECO:0000256" key="3">
    <source>
        <dbReference type="PROSITE-ProRule" id="PRU00479"/>
    </source>
</evidence>
<dbReference type="InterPro" id="IPR013806">
    <property type="entry name" value="Kringle-like"/>
</dbReference>
<comment type="caution">
    <text evidence="8">The sequence shown here is derived from an EMBL/GenBank/DDBJ whole genome shotgun (WGS) entry which is preliminary data.</text>
</comment>
<feature type="region of interest" description="Disordered" evidence="4">
    <location>
        <begin position="76"/>
        <end position="95"/>
    </location>
</feature>
<evidence type="ECO:0000259" key="7">
    <source>
        <dbReference type="PROSITE" id="PS51092"/>
    </source>
</evidence>
<feature type="compositionally biased region" description="Basic and acidic residues" evidence="4">
    <location>
        <begin position="76"/>
        <end position="87"/>
    </location>
</feature>
<gene>
    <name evidence="8" type="ORF">MNOR_LOCUS3147</name>
</gene>
<proteinExistence type="predicted"/>
<dbReference type="Proteomes" id="UP001497623">
    <property type="component" value="Unassembled WGS sequence"/>
</dbReference>
<dbReference type="InterPro" id="IPR050801">
    <property type="entry name" value="Ca-Dep_Lectins_ImmuneDev"/>
</dbReference>
<feature type="domain" description="Fibronectin type-II" evidence="7">
    <location>
        <begin position="996"/>
        <end position="1046"/>
    </location>
</feature>
<dbReference type="PROSITE" id="PS50041">
    <property type="entry name" value="C_TYPE_LECTIN_2"/>
    <property type="match status" value="1"/>
</dbReference>
<evidence type="ECO:0000256" key="2">
    <source>
        <dbReference type="ARBA" id="ARBA00023157"/>
    </source>
</evidence>
<evidence type="ECO:0000313" key="8">
    <source>
        <dbReference type="EMBL" id="CAL4063181.1"/>
    </source>
</evidence>
<dbReference type="SUPFAM" id="SSF57440">
    <property type="entry name" value="Kringle-like"/>
    <property type="match status" value="1"/>
</dbReference>
<keyword evidence="5" id="KW-0732">Signal</keyword>
<dbReference type="SMART" id="SM00034">
    <property type="entry name" value="CLECT"/>
    <property type="match status" value="1"/>
</dbReference>
<dbReference type="PANTHER" id="PTHR22801">
    <property type="entry name" value="LITHOSTATHINE"/>
    <property type="match status" value="1"/>
</dbReference>
<dbReference type="Gene3D" id="3.10.100.10">
    <property type="entry name" value="Mannose-Binding Protein A, subunit A"/>
    <property type="match status" value="1"/>
</dbReference>
<accession>A0AAV2PPX5</accession>
<dbReference type="InterPro" id="IPR016187">
    <property type="entry name" value="CTDL_fold"/>
</dbReference>
<evidence type="ECO:0000256" key="5">
    <source>
        <dbReference type="SAM" id="SignalP"/>
    </source>
</evidence>
<evidence type="ECO:0000256" key="4">
    <source>
        <dbReference type="SAM" id="MobiDB-lite"/>
    </source>
</evidence>
<feature type="region of interest" description="Disordered" evidence="4">
    <location>
        <begin position="23"/>
        <end position="42"/>
    </location>
</feature>
<feature type="region of interest" description="Disordered" evidence="4">
    <location>
        <begin position="1039"/>
        <end position="1149"/>
    </location>
</feature>